<name>A0AAD1U0G6_EUPCR</name>
<sequence length="213" mass="24302">MNNKDVNLPKVRGVEQNPGKEKTKDDIKPTAMDSHEVIYENLDADFQKSSYKTFTVLNCCITGDISCNEMRIHENDLRGKKIIQDTNIDTKLSIVCPEAELYFIPIETSSDPQKGKNELLCKEKSKIDLKSNTSSSSISKPHRMMLNKTFLYPNRSFNSNRHPTPKAFTSSLQRSFTKANNIVRAKNVLEELKEEDCDDDDFYSKGNLKNLLT</sequence>
<feature type="region of interest" description="Disordered" evidence="1">
    <location>
        <begin position="1"/>
        <end position="27"/>
    </location>
</feature>
<reference evidence="2" key="1">
    <citation type="submission" date="2023-07" db="EMBL/GenBank/DDBJ databases">
        <authorList>
            <consortium name="AG Swart"/>
            <person name="Singh M."/>
            <person name="Singh A."/>
            <person name="Seah K."/>
            <person name="Emmerich C."/>
        </authorList>
    </citation>
    <scope>NUCLEOTIDE SEQUENCE</scope>
    <source>
        <strain evidence="2">DP1</strain>
    </source>
</reference>
<accession>A0AAD1U0G6</accession>
<evidence type="ECO:0000256" key="1">
    <source>
        <dbReference type="SAM" id="MobiDB-lite"/>
    </source>
</evidence>
<organism evidence="2 3">
    <name type="scientific">Euplotes crassus</name>
    <dbReference type="NCBI Taxonomy" id="5936"/>
    <lineage>
        <taxon>Eukaryota</taxon>
        <taxon>Sar</taxon>
        <taxon>Alveolata</taxon>
        <taxon>Ciliophora</taxon>
        <taxon>Intramacronucleata</taxon>
        <taxon>Spirotrichea</taxon>
        <taxon>Hypotrichia</taxon>
        <taxon>Euplotida</taxon>
        <taxon>Euplotidae</taxon>
        <taxon>Moneuplotes</taxon>
    </lineage>
</organism>
<evidence type="ECO:0000313" key="3">
    <source>
        <dbReference type="Proteomes" id="UP001295684"/>
    </source>
</evidence>
<evidence type="ECO:0000313" key="2">
    <source>
        <dbReference type="EMBL" id="CAI2359922.1"/>
    </source>
</evidence>
<protein>
    <submittedName>
        <fullName evidence="2">Uncharacterized protein</fullName>
    </submittedName>
</protein>
<feature type="compositionally biased region" description="Basic and acidic residues" evidence="1">
    <location>
        <begin position="18"/>
        <end position="27"/>
    </location>
</feature>
<keyword evidence="3" id="KW-1185">Reference proteome</keyword>
<comment type="caution">
    <text evidence="2">The sequence shown here is derived from an EMBL/GenBank/DDBJ whole genome shotgun (WGS) entry which is preliminary data.</text>
</comment>
<proteinExistence type="predicted"/>
<dbReference type="EMBL" id="CAMPGE010001151">
    <property type="protein sequence ID" value="CAI2359922.1"/>
    <property type="molecule type" value="Genomic_DNA"/>
</dbReference>
<dbReference type="Proteomes" id="UP001295684">
    <property type="component" value="Unassembled WGS sequence"/>
</dbReference>
<gene>
    <name evidence="2" type="ORF">ECRASSUSDP1_LOCUS1216</name>
</gene>
<dbReference type="AlphaFoldDB" id="A0AAD1U0G6"/>